<sequence length="122" mass="14021">MNDTGSAAVLDSRKATPRAYGYMRVPCDVPDNQVRKLENQLVAYAKTHGLQFVRFFFEFHCGSREAFEELVAELVRTNSHHVVVPSLRHLAQNGLLQDQMLDYLRFRARAEVLAMRLRTAIE</sequence>
<comment type="caution">
    <text evidence="2">The sequence shown here is derived from an EMBL/GenBank/DDBJ whole genome shotgun (WGS) entry which is preliminary data.</text>
</comment>
<dbReference type="InterPro" id="IPR006119">
    <property type="entry name" value="Resolv_N"/>
</dbReference>
<name>A0A8E1W7W4_9PSEU</name>
<gene>
    <name evidence="2" type="ORF">H5411_39125</name>
</gene>
<dbReference type="EMBL" id="JACJHR010000091">
    <property type="protein sequence ID" value="MBB2505130.1"/>
    <property type="molecule type" value="Genomic_DNA"/>
</dbReference>
<proteinExistence type="predicted"/>
<dbReference type="GO" id="GO:0000150">
    <property type="term" value="F:DNA strand exchange activity"/>
    <property type="evidence" value="ECO:0007669"/>
    <property type="project" value="InterPro"/>
</dbReference>
<evidence type="ECO:0000313" key="3">
    <source>
        <dbReference type="Proteomes" id="UP000550260"/>
    </source>
</evidence>
<dbReference type="Pfam" id="PF00239">
    <property type="entry name" value="Resolvase"/>
    <property type="match status" value="1"/>
</dbReference>
<protein>
    <submittedName>
        <fullName evidence="2">Recombinase family protein</fullName>
    </submittedName>
</protein>
<dbReference type="Proteomes" id="UP000550260">
    <property type="component" value="Unassembled WGS sequence"/>
</dbReference>
<accession>A0A8E1W7W4</accession>
<reference evidence="2 3" key="1">
    <citation type="submission" date="2020-08" db="EMBL/GenBank/DDBJ databases">
        <title>Amycolatopsis echigonensis JCM 21831.</title>
        <authorList>
            <person name="Tedsree N."/>
            <person name="Kuncharoen N."/>
            <person name="Likhitwitayawuid K."/>
            <person name="Tanasupawat S."/>
        </authorList>
    </citation>
    <scope>NUCLEOTIDE SEQUENCE [LARGE SCALE GENOMIC DNA]</scope>
    <source>
        <strain evidence="2 3">JCM 21831</strain>
    </source>
</reference>
<feature type="domain" description="Resolvase/invertase-type recombinase catalytic" evidence="1">
    <location>
        <begin position="19"/>
        <end position="105"/>
    </location>
</feature>
<evidence type="ECO:0000313" key="2">
    <source>
        <dbReference type="EMBL" id="MBB2505130.1"/>
    </source>
</evidence>
<dbReference type="GO" id="GO:0003677">
    <property type="term" value="F:DNA binding"/>
    <property type="evidence" value="ECO:0007669"/>
    <property type="project" value="InterPro"/>
</dbReference>
<dbReference type="AlphaFoldDB" id="A0A8E1W7W4"/>
<evidence type="ECO:0000259" key="1">
    <source>
        <dbReference type="Pfam" id="PF00239"/>
    </source>
</evidence>
<organism evidence="2 3">
    <name type="scientific">Amycolatopsis echigonensis</name>
    <dbReference type="NCBI Taxonomy" id="2576905"/>
    <lineage>
        <taxon>Bacteria</taxon>
        <taxon>Bacillati</taxon>
        <taxon>Actinomycetota</taxon>
        <taxon>Actinomycetes</taxon>
        <taxon>Pseudonocardiales</taxon>
        <taxon>Pseudonocardiaceae</taxon>
        <taxon>Amycolatopsis</taxon>
    </lineage>
</organism>